<keyword evidence="9" id="KW-1185">Reference proteome</keyword>
<comment type="similarity">
    <text evidence="2 4">Belongs to the bacterial solute-binding protein 3 family.</text>
</comment>
<evidence type="ECO:0000259" key="6">
    <source>
        <dbReference type="SMART" id="SM00062"/>
    </source>
</evidence>
<dbReference type="InterPro" id="IPR001638">
    <property type="entry name" value="Solute-binding_3/MltF_N"/>
</dbReference>
<reference evidence="8 9" key="1">
    <citation type="submission" date="2016-11" db="EMBL/GenBank/DDBJ databases">
        <authorList>
            <person name="Jaros S."/>
            <person name="Januszkiewicz K."/>
            <person name="Wedrychowicz H."/>
        </authorList>
    </citation>
    <scope>NUCLEOTIDE SEQUENCE [LARGE SCALE GENOMIC DNA]</scope>
    <source>
        <strain evidence="8 9">DSM 14809</strain>
    </source>
</reference>
<evidence type="ECO:0000313" key="9">
    <source>
        <dbReference type="Proteomes" id="UP000184185"/>
    </source>
</evidence>
<feature type="domain" description="Solute-binding protein family 3/N-terminal" evidence="6">
    <location>
        <begin position="64"/>
        <end position="282"/>
    </location>
</feature>
<dbReference type="SMART" id="SM00062">
    <property type="entry name" value="PBPb"/>
    <property type="match status" value="1"/>
</dbReference>
<dbReference type="SUPFAM" id="SSF53850">
    <property type="entry name" value="Periplasmic binding protein-like II"/>
    <property type="match status" value="1"/>
</dbReference>
<sequence length="283" mass="30535">MSNDICPFFVFKNAFTLINEKEGNGMMERKKLVALIMTLVVAMAVMTGCGSAASVTKAGDYEGELIMATNATFPPYEFVENGEYEGIDVEIAEKIAEELNFELVIEDVEFGSIIAGVESGKYSMGMAGMTVTDERKKSVNFSDTYAVAVQSVIVPSGSDIKSIDDISSEKKIGVQQDTTGDIYATEDYGDDAIVRYKTGPDAVQALASGKVDCVIIDNEPAKAYVKANDGLELLDSAYAEEEYAICVSKNDEELLEKINDALAKLKADGTIDSIVSKYISAED</sequence>
<keyword evidence="5" id="KW-0472">Membrane</keyword>
<evidence type="ECO:0000256" key="5">
    <source>
        <dbReference type="SAM" id="Phobius"/>
    </source>
</evidence>
<keyword evidence="5" id="KW-1133">Transmembrane helix</keyword>
<evidence type="ECO:0000256" key="1">
    <source>
        <dbReference type="ARBA" id="ARBA00004196"/>
    </source>
</evidence>
<dbReference type="PANTHER" id="PTHR35936:SF17">
    <property type="entry name" value="ARGININE-BINDING EXTRACELLULAR PROTEIN ARTP"/>
    <property type="match status" value="1"/>
</dbReference>
<evidence type="ECO:0000256" key="2">
    <source>
        <dbReference type="ARBA" id="ARBA00010333"/>
    </source>
</evidence>
<dbReference type="GO" id="GO:0015276">
    <property type="term" value="F:ligand-gated monoatomic ion channel activity"/>
    <property type="evidence" value="ECO:0007669"/>
    <property type="project" value="InterPro"/>
</dbReference>
<feature type="domain" description="Ionotropic glutamate receptor C-terminal" evidence="7">
    <location>
        <begin position="64"/>
        <end position="281"/>
    </location>
</feature>
<dbReference type="Proteomes" id="UP000184185">
    <property type="component" value="Unassembled WGS sequence"/>
</dbReference>
<dbReference type="STRING" id="185007.SAMN02910350_02639"/>
<dbReference type="PANTHER" id="PTHR35936">
    <property type="entry name" value="MEMBRANE-BOUND LYTIC MUREIN TRANSGLYCOSYLASE F"/>
    <property type="match status" value="1"/>
</dbReference>
<accession>A0A1M6JKC6</accession>
<dbReference type="GO" id="GO:0016020">
    <property type="term" value="C:membrane"/>
    <property type="evidence" value="ECO:0007669"/>
    <property type="project" value="InterPro"/>
</dbReference>
<feature type="transmembrane region" description="Helical" evidence="5">
    <location>
        <begin position="32"/>
        <end position="53"/>
    </location>
</feature>
<evidence type="ECO:0000256" key="3">
    <source>
        <dbReference type="ARBA" id="ARBA00022729"/>
    </source>
</evidence>
<dbReference type="GO" id="GO:0030313">
    <property type="term" value="C:cell envelope"/>
    <property type="evidence" value="ECO:0007669"/>
    <property type="project" value="UniProtKB-SubCell"/>
</dbReference>
<dbReference type="PROSITE" id="PS01039">
    <property type="entry name" value="SBP_BACTERIAL_3"/>
    <property type="match status" value="1"/>
</dbReference>
<dbReference type="CDD" id="cd13624">
    <property type="entry name" value="PBP2_Arg_Lys_His"/>
    <property type="match status" value="1"/>
</dbReference>
<dbReference type="SMART" id="SM00079">
    <property type="entry name" value="PBPe"/>
    <property type="match status" value="1"/>
</dbReference>
<organism evidence="8 9">
    <name type="scientific">Pseudobutyrivibrio xylanivorans DSM 14809</name>
    <dbReference type="NCBI Taxonomy" id="1123012"/>
    <lineage>
        <taxon>Bacteria</taxon>
        <taxon>Bacillati</taxon>
        <taxon>Bacillota</taxon>
        <taxon>Clostridia</taxon>
        <taxon>Lachnospirales</taxon>
        <taxon>Lachnospiraceae</taxon>
        <taxon>Pseudobutyrivibrio</taxon>
    </lineage>
</organism>
<dbReference type="AlphaFoldDB" id="A0A1M6JKC6"/>
<keyword evidence="5" id="KW-0812">Transmembrane</keyword>
<gene>
    <name evidence="8" type="ORF">SAMN02745725_02620</name>
</gene>
<dbReference type="EMBL" id="FQYQ01000024">
    <property type="protein sequence ID" value="SHJ47146.1"/>
    <property type="molecule type" value="Genomic_DNA"/>
</dbReference>
<dbReference type="Pfam" id="PF00497">
    <property type="entry name" value="SBP_bac_3"/>
    <property type="match status" value="1"/>
</dbReference>
<proteinExistence type="inferred from homology"/>
<dbReference type="Gene3D" id="3.40.190.10">
    <property type="entry name" value="Periplasmic binding protein-like II"/>
    <property type="match status" value="2"/>
</dbReference>
<comment type="subcellular location">
    <subcellularLocation>
        <location evidence="1">Cell envelope</location>
    </subcellularLocation>
</comment>
<evidence type="ECO:0000259" key="7">
    <source>
        <dbReference type="SMART" id="SM00079"/>
    </source>
</evidence>
<protein>
    <submittedName>
        <fullName evidence="8">Polar amino acid transport system substrate-binding protein</fullName>
    </submittedName>
</protein>
<dbReference type="InterPro" id="IPR018313">
    <property type="entry name" value="SBP_3_CS"/>
</dbReference>
<keyword evidence="3" id="KW-0732">Signal</keyword>
<dbReference type="InterPro" id="IPR001320">
    <property type="entry name" value="Iontro_rcpt_C"/>
</dbReference>
<evidence type="ECO:0000256" key="4">
    <source>
        <dbReference type="RuleBase" id="RU003744"/>
    </source>
</evidence>
<evidence type="ECO:0000313" key="8">
    <source>
        <dbReference type="EMBL" id="SHJ47146.1"/>
    </source>
</evidence>
<name>A0A1M6JKC6_PSEXY</name>